<evidence type="ECO:0000313" key="2">
    <source>
        <dbReference type="Proteomes" id="UP000500826"/>
    </source>
</evidence>
<organism evidence="1 2">
    <name type="scientific">Ramlibacter terrae</name>
    <dbReference type="NCBI Taxonomy" id="2732511"/>
    <lineage>
        <taxon>Bacteria</taxon>
        <taxon>Pseudomonadati</taxon>
        <taxon>Pseudomonadota</taxon>
        <taxon>Betaproteobacteria</taxon>
        <taxon>Burkholderiales</taxon>
        <taxon>Comamonadaceae</taxon>
        <taxon>Ramlibacter</taxon>
    </lineage>
</organism>
<gene>
    <name evidence="1" type="ORF">HK414_08230</name>
</gene>
<keyword evidence="2" id="KW-1185">Reference proteome</keyword>
<protein>
    <submittedName>
        <fullName evidence="1">Uncharacterized protein</fullName>
    </submittedName>
</protein>
<evidence type="ECO:0000313" key="1">
    <source>
        <dbReference type="EMBL" id="QJW83950.1"/>
    </source>
</evidence>
<sequence length="111" mass="12487">MIGRLLSELQAYEAHVRELTRKWDREPRVVVFGEAGRAMDRMRGLAAAHPQLSAQWLMLMISHAELMHNGWRAAKGEAVALDMEVRDHLACVSALQARCLELLVRGGTLLQ</sequence>
<proteinExistence type="predicted"/>
<reference evidence="1 2" key="1">
    <citation type="submission" date="2020-05" db="EMBL/GenBank/DDBJ databases">
        <title>Ramlibacter rhizophilus sp. nov., isolated from rhizosphere soil of national flower Mugunghwa from South Korea.</title>
        <authorList>
            <person name="Zheng-Fei Y."/>
            <person name="Huan T."/>
        </authorList>
    </citation>
    <scope>NUCLEOTIDE SEQUENCE [LARGE SCALE GENOMIC DNA]</scope>
    <source>
        <strain evidence="1 2">H242</strain>
    </source>
</reference>
<dbReference type="EMBL" id="CP053418">
    <property type="protein sequence ID" value="QJW83950.1"/>
    <property type="molecule type" value="Genomic_DNA"/>
</dbReference>
<dbReference type="Proteomes" id="UP000500826">
    <property type="component" value="Chromosome"/>
</dbReference>
<accession>A0ABX6P1K5</accession>
<name>A0ABX6P1K5_9BURK</name>
<reference evidence="1 2" key="2">
    <citation type="submission" date="2020-05" db="EMBL/GenBank/DDBJ databases">
        <authorList>
            <person name="Khan S.A."/>
            <person name="Jeon C.O."/>
            <person name="Chun B.H."/>
        </authorList>
    </citation>
    <scope>NUCLEOTIDE SEQUENCE [LARGE SCALE GENOMIC DNA]</scope>
    <source>
        <strain evidence="1 2">H242</strain>
    </source>
</reference>